<reference evidence="2 3" key="1">
    <citation type="journal article" date="2007" name="Nat. Genet.">
        <title>Comparative genomic analysis of three Leishmania species that cause diverse human disease.</title>
        <authorList>
            <person name="Peacock C.S."/>
            <person name="Seeger K."/>
            <person name="Harris D."/>
            <person name="Murphy L."/>
            <person name="Ruiz J.C."/>
            <person name="Quail M.A."/>
            <person name="Peters N."/>
            <person name="Adlem E."/>
            <person name="Tivey A."/>
            <person name="Aslett M."/>
            <person name="Kerhornou A."/>
            <person name="Ivens A."/>
            <person name="Fraser A."/>
            <person name="Rajandream M.A."/>
            <person name="Carver T."/>
            <person name="Norbertczak H."/>
            <person name="Chillingworth T."/>
            <person name="Hance Z."/>
            <person name="Jagels K."/>
            <person name="Moule S."/>
            <person name="Ormond D."/>
            <person name="Rutter S."/>
            <person name="Squares R."/>
            <person name="Whitehead S."/>
            <person name="Rabbinowitsch E."/>
            <person name="Arrowsmith C."/>
            <person name="White B."/>
            <person name="Thurston S."/>
            <person name="Bringaud F."/>
            <person name="Baldauf S.L."/>
            <person name="Faulconbridge A."/>
            <person name="Jeffares D."/>
            <person name="Depledge D.P."/>
            <person name="Oyola S.O."/>
            <person name="Hilley J.D."/>
            <person name="Brito L.O."/>
            <person name="Tosi L.R."/>
            <person name="Barrell B."/>
            <person name="Cruz A.K."/>
            <person name="Mottram J.C."/>
            <person name="Smith D.F."/>
            <person name="Berriman M."/>
        </authorList>
    </citation>
    <scope>NUCLEOTIDE SEQUENCE [LARGE SCALE GENOMIC DNA]</scope>
    <source>
        <strain evidence="2 3">MHOM/BR/75/M2904</strain>
    </source>
</reference>
<dbReference type="Proteomes" id="UP000007258">
    <property type="component" value="Chromosome 20"/>
</dbReference>
<evidence type="ECO:0000313" key="3">
    <source>
        <dbReference type="Proteomes" id="UP000007258"/>
    </source>
</evidence>
<keyword evidence="1" id="KW-1133">Transmembrane helix</keyword>
<feature type="transmembrane region" description="Helical" evidence="1">
    <location>
        <begin position="113"/>
        <end position="135"/>
    </location>
</feature>
<reference evidence="2 3" key="2">
    <citation type="journal article" date="2011" name="Genome Res.">
        <title>Chromosome and gene copy number variation allow major structural change between species and strains of Leishmania.</title>
        <authorList>
            <person name="Rogers M.B."/>
            <person name="Hilley J.D."/>
            <person name="Dickens N.J."/>
            <person name="Wilkes J."/>
            <person name="Bates P.A."/>
            <person name="Depledge D.P."/>
            <person name="Harris D."/>
            <person name="Her Y."/>
            <person name="Herzyk P."/>
            <person name="Imamura H."/>
            <person name="Otto T.D."/>
            <person name="Sanders M."/>
            <person name="Seeger K."/>
            <person name="Dujardin J.C."/>
            <person name="Berriman M."/>
            <person name="Smith D.F."/>
            <person name="Hertz-Fowler C."/>
            <person name="Mottram J.C."/>
        </authorList>
    </citation>
    <scope>NUCLEOTIDE SEQUENCE [LARGE SCALE GENOMIC DNA]</scope>
    <source>
        <strain evidence="2 3">MHOM/BR/75/M2904</strain>
    </source>
</reference>
<dbReference type="InterPro" id="IPR009944">
    <property type="entry name" value="Amastin"/>
</dbReference>
<feature type="transmembrane region" description="Helical" evidence="1">
    <location>
        <begin position="147"/>
        <end position="172"/>
    </location>
</feature>
<keyword evidence="1" id="KW-0812">Transmembrane</keyword>
<dbReference type="InParanoid" id="A4HB02"/>
<dbReference type="Pfam" id="PF07344">
    <property type="entry name" value="Amastin"/>
    <property type="match status" value="1"/>
</dbReference>
<dbReference type="EMBL" id="FR798994">
    <property type="protein sequence ID" value="CAM38587.1"/>
    <property type="molecule type" value="Genomic_DNA"/>
</dbReference>
<gene>
    <name evidence="2" type="ORF">LBRM_20_2410</name>
</gene>
<sequence>MELNMALLVYAVVQFFAFLFVLVATPIDMFLQFPDPPIFRACFTLWGFKDHCNSVSLNASLNDLWEFCPRRLRLFRAAGVLAIISIFIFAAAFVLGVSMLFCCFWLRYVCLGLNIVGAVTLGVVWIAMVVTFLRADTINCSAMKEGTVYGAGFALFITAWVLDIINILVLVFSICTTAPSASDQVEQREGKLY</sequence>
<feature type="transmembrane region" description="Helical" evidence="1">
    <location>
        <begin position="80"/>
        <end position="107"/>
    </location>
</feature>
<dbReference type="STRING" id="5660.A4HB02"/>
<dbReference type="GeneID" id="5415072"/>
<organism evidence="2 3">
    <name type="scientific">Leishmania braziliensis</name>
    <dbReference type="NCBI Taxonomy" id="5660"/>
    <lineage>
        <taxon>Eukaryota</taxon>
        <taxon>Discoba</taxon>
        <taxon>Euglenozoa</taxon>
        <taxon>Kinetoplastea</taxon>
        <taxon>Metakinetoplastina</taxon>
        <taxon>Trypanosomatida</taxon>
        <taxon>Trypanosomatidae</taxon>
        <taxon>Leishmaniinae</taxon>
        <taxon>Leishmania</taxon>
        <taxon>Leishmania braziliensis species complex</taxon>
    </lineage>
</organism>
<dbReference type="PANTHER" id="PTHR33297:SF4">
    <property type="entry name" value="AMASTIN"/>
    <property type="match status" value="1"/>
</dbReference>
<name>A4HB02_LEIBR</name>
<protein>
    <submittedName>
        <fullName evidence="2">Amastin-like surface protein</fullName>
    </submittedName>
</protein>
<dbReference type="RefSeq" id="XP_001564522.1">
    <property type="nucleotide sequence ID" value="XM_001564472.1"/>
</dbReference>
<dbReference type="KEGG" id="lbz:LBRM_20_2410"/>
<accession>A4HB02</accession>
<feature type="transmembrane region" description="Helical" evidence="1">
    <location>
        <begin position="6"/>
        <end position="31"/>
    </location>
</feature>
<dbReference type="AlphaFoldDB" id="A4HB02"/>
<proteinExistence type="predicted"/>
<keyword evidence="1" id="KW-0472">Membrane</keyword>
<dbReference type="OMA" id="DTINCSA"/>
<dbReference type="VEuPathDB" id="TriTrypDB:LbrM.20.2410"/>
<keyword evidence="3" id="KW-1185">Reference proteome</keyword>
<evidence type="ECO:0000313" key="2">
    <source>
        <dbReference type="EMBL" id="CAM38587.1"/>
    </source>
</evidence>
<evidence type="ECO:0000256" key="1">
    <source>
        <dbReference type="SAM" id="Phobius"/>
    </source>
</evidence>
<dbReference type="PANTHER" id="PTHR33297">
    <property type="entry name" value="AMASTIN-LIKE SURFACE PROTEIN-LIKE PROTEIN-RELATED"/>
    <property type="match status" value="1"/>
</dbReference>